<gene>
    <name evidence="1" type="ORF">DPV79_40925</name>
</gene>
<dbReference type="EMBL" id="QMFZ01000084">
    <property type="protein sequence ID" value="RBB31489.1"/>
    <property type="molecule type" value="Genomic_DNA"/>
</dbReference>
<dbReference type="AlphaFoldDB" id="A0A365QGM1"/>
<sequence>MNAKCYRTDFNAVCGMLVDGSPHSARQVAGEPIQRHGQMMFLDRNPEILGSHFGGRLLQYRPDTTQQRNHPLAIRPANDLRLSAKHHGLRRSAISMSVCAAVATAVPARHALAMDYTTSITGNSTADAAYSTSTDASSSLVYALQNGDTVSASTNQLANLQAVNLVGVSTPVVLQVGTNGAGTLGVLASRTGVTNWGIVHGIDVEAGSTQTVNGNTNVRASADNASSEIEGVYVHQGTATLNGNTTILTNTPGYSRGLWIYQGNVTFNGDTTITVRGHGTDNDGIYNYGGGAGNVTFNGNVAIDSVGEHPSDNVHGVYNDNPHTRLTINGNLDLSATSNGSTVFGIRNQGVLAVGGDMSVTATGPRSALGVANTHRTARLTVGGNVDVKVVNSTGYTPFGLPTAIQAHYGTGSSMTFRKGVNATVNAATTAFGIDNTGVMNFSSARDAAALNVASTCATCNVFGINQSGGTITMAGGAQVKASTTGAGATFAIANAAAHGVNATLDINAAGAGKVTLDGDITTANYASSSSTGSTDVVFNTPDSYLKGNIVPYINTGLTTDTINYVAGATTLNFANGATWIPTGTGNSPNDFGAGGLTLASGGGIDLSRRWGMFAPGSIPAYNLRTVTIDSSAPGGASVNHQGWRHLHAAERCAQRRRRQGGVRLGHPQLLGSGHAEHQDRLRPGAARHLVGEREHHRGRQNVQLRLTHHDRRCQRGRRRRR</sequence>
<proteinExistence type="predicted"/>
<dbReference type="RefSeq" id="WP_113048119.1">
    <property type="nucleotide sequence ID" value="NZ_QMFZ01000084.1"/>
</dbReference>
<organism evidence="1 2">
    <name type="scientific">Burkholderia reimsis</name>
    <dbReference type="NCBI Taxonomy" id="2234132"/>
    <lineage>
        <taxon>Bacteria</taxon>
        <taxon>Pseudomonadati</taxon>
        <taxon>Pseudomonadota</taxon>
        <taxon>Betaproteobacteria</taxon>
        <taxon>Burkholderiales</taxon>
        <taxon>Burkholderiaceae</taxon>
        <taxon>Burkholderia</taxon>
    </lineage>
</organism>
<keyword evidence="2" id="KW-1185">Reference proteome</keyword>
<evidence type="ECO:0000313" key="1">
    <source>
        <dbReference type="EMBL" id="RBB31489.1"/>
    </source>
</evidence>
<accession>A0A365QGM1</accession>
<evidence type="ECO:0000313" key="2">
    <source>
        <dbReference type="Proteomes" id="UP000252458"/>
    </source>
</evidence>
<protein>
    <submittedName>
        <fullName evidence="1">Uncharacterized protein</fullName>
    </submittedName>
</protein>
<reference evidence="1 2" key="1">
    <citation type="submission" date="2018-06" db="EMBL/GenBank/DDBJ databases">
        <title>Draft genome sequence of Burkholderia reimsis strain BE51 isolated from a French agricultural soil.</title>
        <authorList>
            <person name="Esmaeel Q."/>
        </authorList>
    </citation>
    <scope>NUCLEOTIDE SEQUENCE [LARGE SCALE GENOMIC DNA]</scope>
    <source>
        <strain evidence="1 2">BE51</strain>
    </source>
</reference>
<name>A0A365QGM1_9BURK</name>
<dbReference type="Proteomes" id="UP000252458">
    <property type="component" value="Unassembled WGS sequence"/>
</dbReference>
<comment type="caution">
    <text evidence="1">The sequence shown here is derived from an EMBL/GenBank/DDBJ whole genome shotgun (WGS) entry which is preliminary data.</text>
</comment>